<dbReference type="EMBL" id="JAUSXV010000001">
    <property type="protein sequence ID" value="MDQ0647302.1"/>
    <property type="molecule type" value="Genomic_DNA"/>
</dbReference>
<evidence type="ECO:0000313" key="3">
    <source>
        <dbReference type="Proteomes" id="UP001244427"/>
    </source>
</evidence>
<name>A0AAW8EVL3_9MICO</name>
<evidence type="ECO:0008006" key="4">
    <source>
        <dbReference type="Google" id="ProtNLM"/>
    </source>
</evidence>
<evidence type="ECO:0000256" key="1">
    <source>
        <dbReference type="SAM" id="Phobius"/>
    </source>
</evidence>
<keyword evidence="3" id="KW-1185">Reference proteome</keyword>
<sequence length="299" mass="33319">MSVKHDLRRRETVDQYTLSTPFELFARVDRGGLERVLKIPPRSPDQRKIRVRIGFYYIATMSRTLGTCAGVIAGFAALLTIVVFLEAMDGRSLASAASASLVPANWFFWLTTGWLYLYWLVGMLAPSTTIARRIRQLERQCSPTVGRSFSRVDAILTLQGSGALARSLVFVLSRRRYFAADLRPDVAENIVHLVYRIMLNVPPKGLDSFRGKRIGDLQRYLEFLRVMLGLVIVGRLDQLERLAAAVPSGVLVDIDEPMSAEMRAYLQPSYGRSLWSAIIGTGFPALAIVISIVTILIPG</sequence>
<organism evidence="2 3">
    <name type="scientific">Microbacterium natoriense</name>
    <dbReference type="NCBI Taxonomy" id="284570"/>
    <lineage>
        <taxon>Bacteria</taxon>
        <taxon>Bacillati</taxon>
        <taxon>Actinomycetota</taxon>
        <taxon>Actinomycetes</taxon>
        <taxon>Micrococcales</taxon>
        <taxon>Microbacteriaceae</taxon>
        <taxon>Microbacterium</taxon>
    </lineage>
</organism>
<keyword evidence="1" id="KW-0812">Transmembrane</keyword>
<feature type="transmembrane region" description="Helical" evidence="1">
    <location>
        <begin position="273"/>
        <end position="297"/>
    </location>
</feature>
<protein>
    <recommendedName>
        <fullName evidence="4">Type II secretion system protein GspF domain-containing protein</fullName>
    </recommendedName>
</protein>
<dbReference type="RefSeq" id="WP_307295094.1">
    <property type="nucleotide sequence ID" value="NZ_JAUSXV010000001.1"/>
</dbReference>
<gene>
    <name evidence="2" type="ORF">QFZ53_001498</name>
</gene>
<feature type="transmembrane region" description="Helical" evidence="1">
    <location>
        <begin position="105"/>
        <end position="125"/>
    </location>
</feature>
<accession>A0AAW8EVL3</accession>
<reference evidence="2 3" key="1">
    <citation type="submission" date="2023-07" db="EMBL/GenBank/DDBJ databases">
        <title>Comparative genomics of wheat-associated soil bacteria to identify genetic determinants of phenazine resistance.</title>
        <authorList>
            <person name="Mouncey N."/>
        </authorList>
    </citation>
    <scope>NUCLEOTIDE SEQUENCE [LARGE SCALE GENOMIC DNA]</scope>
    <source>
        <strain evidence="2 3">W4I9-1</strain>
    </source>
</reference>
<keyword evidence="1" id="KW-1133">Transmembrane helix</keyword>
<feature type="transmembrane region" description="Helical" evidence="1">
    <location>
        <begin position="55"/>
        <end position="85"/>
    </location>
</feature>
<proteinExistence type="predicted"/>
<comment type="caution">
    <text evidence="2">The sequence shown here is derived from an EMBL/GenBank/DDBJ whole genome shotgun (WGS) entry which is preliminary data.</text>
</comment>
<dbReference type="AlphaFoldDB" id="A0AAW8EVL3"/>
<evidence type="ECO:0000313" key="2">
    <source>
        <dbReference type="EMBL" id="MDQ0647302.1"/>
    </source>
</evidence>
<dbReference type="Proteomes" id="UP001244427">
    <property type="component" value="Unassembled WGS sequence"/>
</dbReference>
<keyword evidence="1" id="KW-0472">Membrane</keyword>